<dbReference type="HOGENOM" id="CLU_2721985_0_0_1"/>
<evidence type="ECO:0000313" key="2">
    <source>
        <dbReference type="EMBL" id="EGV60562.1"/>
    </source>
</evidence>
<reference evidence="2 3" key="1">
    <citation type="journal article" date="2011" name="Proc. Natl. Acad. Sci. U.S.A.">
        <title>Comparative genomics of xylose-fermenting fungi for enhanced biofuel production.</title>
        <authorList>
            <person name="Wohlbach D.J."/>
            <person name="Kuo A."/>
            <person name="Sato T.K."/>
            <person name="Potts K.M."/>
            <person name="Salamov A.A."/>
            <person name="LaButti K.M."/>
            <person name="Sun H."/>
            <person name="Clum A."/>
            <person name="Pangilinan J.L."/>
            <person name="Lindquist E.A."/>
            <person name="Lucas S."/>
            <person name="Lapidus A."/>
            <person name="Jin M."/>
            <person name="Gunawan C."/>
            <person name="Balan V."/>
            <person name="Dale B.E."/>
            <person name="Jeffries T.W."/>
            <person name="Zinkel R."/>
            <person name="Barry K.W."/>
            <person name="Grigoriev I.V."/>
            <person name="Gasch A.P."/>
        </authorList>
    </citation>
    <scope>NUCLEOTIDE SEQUENCE [LARGE SCALE GENOMIC DNA]</scope>
    <source>
        <strain evidence="3">ATCC 10573 / BCRC 21748 / CBS 615 / JCM 9827 / NBRC 10315 / NRRL Y-1498 / VKM Y-70</strain>
    </source>
</reference>
<protein>
    <submittedName>
        <fullName evidence="2">Uncharacterized protein</fullName>
    </submittedName>
</protein>
<organism evidence="3">
    <name type="scientific">Candida tenuis (strain ATCC 10573 / BCRC 21748 / CBS 615 / JCM 9827 / NBRC 10315 / NRRL Y-1498 / VKM Y-70)</name>
    <name type="common">Yeast</name>
    <name type="synonym">Yamadazyma tenuis</name>
    <dbReference type="NCBI Taxonomy" id="590646"/>
    <lineage>
        <taxon>Eukaryota</taxon>
        <taxon>Fungi</taxon>
        <taxon>Dikarya</taxon>
        <taxon>Ascomycota</taxon>
        <taxon>Saccharomycotina</taxon>
        <taxon>Pichiomycetes</taxon>
        <taxon>Debaryomycetaceae</taxon>
        <taxon>Yamadazyma</taxon>
    </lineage>
</organism>
<proteinExistence type="predicted"/>
<keyword evidence="3" id="KW-1185">Reference proteome</keyword>
<name>G3BEK1_CANTC</name>
<dbReference type="AlphaFoldDB" id="G3BEK1"/>
<feature type="compositionally biased region" description="Basic residues" evidence="1">
    <location>
        <begin position="46"/>
        <end position="60"/>
    </location>
</feature>
<dbReference type="EMBL" id="GL996528">
    <property type="protein sequence ID" value="EGV60562.1"/>
    <property type="molecule type" value="Genomic_DNA"/>
</dbReference>
<sequence length="72" mass="7521">MPVHASNGPGENANIEVSTPKPQFKSKISLGASVVAHRLLAPPSMHRGHTPPRSRSKRALAKTEAGLGGLMS</sequence>
<dbReference type="Proteomes" id="UP000000707">
    <property type="component" value="Unassembled WGS sequence"/>
</dbReference>
<gene>
    <name evidence="2" type="ORF">CANTEDRAFT_116643</name>
</gene>
<evidence type="ECO:0000313" key="3">
    <source>
        <dbReference type="Proteomes" id="UP000000707"/>
    </source>
</evidence>
<feature type="region of interest" description="Disordered" evidence="1">
    <location>
        <begin position="42"/>
        <end position="72"/>
    </location>
</feature>
<accession>G3BEK1</accession>
<evidence type="ECO:0000256" key="1">
    <source>
        <dbReference type="SAM" id="MobiDB-lite"/>
    </source>
</evidence>